<accession>A0A926EN28</accession>
<evidence type="ECO:0000259" key="22">
    <source>
        <dbReference type="Pfam" id="PF00391"/>
    </source>
</evidence>
<dbReference type="InterPro" id="IPR008731">
    <property type="entry name" value="PTS_EIN"/>
</dbReference>
<dbReference type="InterPro" id="IPR024692">
    <property type="entry name" value="PTS_EI"/>
</dbReference>
<feature type="coiled-coil region" evidence="21">
    <location>
        <begin position="33"/>
        <end position="60"/>
    </location>
</feature>
<evidence type="ECO:0000256" key="3">
    <source>
        <dbReference type="ARBA" id="ARBA00002728"/>
    </source>
</evidence>
<comment type="caution">
    <text evidence="25">The sequence shown here is derived from an EMBL/GenBank/DDBJ whole genome shotgun (WGS) entry which is preliminary data.</text>
</comment>
<comment type="similarity">
    <text evidence="5 17">Belongs to the PEP-utilizing enzyme family.</text>
</comment>
<feature type="active site" description="Proton donor" evidence="18">
    <location>
        <position position="503"/>
    </location>
</feature>
<name>A0A926EN28_9FIRM</name>
<dbReference type="GO" id="GO:0046872">
    <property type="term" value="F:metal ion binding"/>
    <property type="evidence" value="ECO:0007669"/>
    <property type="project" value="UniProtKB-KW"/>
</dbReference>
<evidence type="ECO:0000256" key="21">
    <source>
        <dbReference type="SAM" id="Coils"/>
    </source>
</evidence>
<evidence type="ECO:0000256" key="16">
    <source>
        <dbReference type="ARBA" id="ARBA00033235"/>
    </source>
</evidence>
<evidence type="ECO:0000256" key="6">
    <source>
        <dbReference type="ARBA" id="ARBA00012232"/>
    </source>
</evidence>
<feature type="binding site" evidence="19">
    <location>
        <position position="466"/>
    </location>
    <ligand>
        <name>phosphoenolpyruvate</name>
        <dbReference type="ChEBI" id="CHEBI:58702"/>
    </ligand>
</feature>
<dbReference type="InterPro" id="IPR000121">
    <property type="entry name" value="PEP_util_C"/>
</dbReference>
<evidence type="ECO:0000313" key="25">
    <source>
        <dbReference type="EMBL" id="MBC8584948.1"/>
    </source>
</evidence>
<protein>
    <recommendedName>
        <fullName evidence="7 17">Phosphoenolpyruvate-protein phosphotransferase</fullName>
        <ecNumber evidence="6 17">2.7.3.9</ecNumber>
    </recommendedName>
    <alternativeName>
        <fullName evidence="16 17">Phosphotransferase system, enzyme I</fullName>
    </alternativeName>
</protein>
<evidence type="ECO:0000313" key="26">
    <source>
        <dbReference type="Proteomes" id="UP000623678"/>
    </source>
</evidence>
<dbReference type="EC" id="2.7.3.9" evidence="6 17"/>
<evidence type="ECO:0000256" key="17">
    <source>
        <dbReference type="PIRNR" id="PIRNR000732"/>
    </source>
</evidence>
<dbReference type="SUPFAM" id="SSF52009">
    <property type="entry name" value="Phosphohistidine domain"/>
    <property type="match status" value="1"/>
</dbReference>
<keyword evidence="9 17" id="KW-0963">Cytoplasm</keyword>
<dbReference type="InterPro" id="IPR040442">
    <property type="entry name" value="Pyrv_kinase-like_dom_sf"/>
</dbReference>
<keyword evidence="8 17" id="KW-0813">Transport</keyword>
<gene>
    <name evidence="25" type="primary">ptsP</name>
    <name evidence="25" type="ORF">H8705_05065</name>
</gene>
<dbReference type="GO" id="GO:0016301">
    <property type="term" value="F:kinase activity"/>
    <property type="evidence" value="ECO:0007669"/>
    <property type="project" value="UniProtKB-KW"/>
</dbReference>
<dbReference type="InterPro" id="IPR008279">
    <property type="entry name" value="PEP-util_enz_mobile_dom"/>
</dbReference>
<evidence type="ECO:0000256" key="13">
    <source>
        <dbReference type="ARBA" id="ARBA00022723"/>
    </source>
</evidence>
<dbReference type="InterPro" id="IPR036637">
    <property type="entry name" value="Phosphohistidine_dom_sf"/>
</dbReference>
<dbReference type="PANTHER" id="PTHR46244">
    <property type="entry name" value="PHOSPHOENOLPYRUVATE-PROTEIN PHOSPHOTRANSFERASE"/>
    <property type="match status" value="1"/>
</dbReference>
<keyword evidence="12 17" id="KW-0598">Phosphotransferase system</keyword>
<reference evidence="25" key="1">
    <citation type="submission" date="2020-08" db="EMBL/GenBank/DDBJ databases">
        <title>Genome public.</title>
        <authorList>
            <person name="Liu C."/>
            <person name="Sun Q."/>
        </authorList>
    </citation>
    <scope>NUCLEOTIDE SEQUENCE</scope>
    <source>
        <strain evidence="25">NSJ-64</strain>
    </source>
</reference>
<dbReference type="PROSITE" id="PS00742">
    <property type="entry name" value="PEP_ENZYMES_2"/>
    <property type="match status" value="1"/>
</dbReference>
<dbReference type="GO" id="GO:0008965">
    <property type="term" value="F:phosphoenolpyruvate-protein phosphotransferase activity"/>
    <property type="evidence" value="ECO:0007669"/>
    <property type="project" value="UniProtKB-EC"/>
</dbReference>
<dbReference type="Pfam" id="PF00391">
    <property type="entry name" value="PEP-utilizers"/>
    <property type="match status" value="1"/>
</dbReference>
<evidence type="ECO:0000256" key="12">
    <source>
        <dbReference type="ARBA" id="ARBA00022683"/>
    </source>
</evidence>
<dbReference type="InterPro" id="IPR023151">
    <property type="entry name" value="PEP_util_CS"/>
</dbReference>
<dbReference type="PRINTS" id="PR01736">
    <property type="entry name" value="PHPHTRNFRASE"/>
</dbReference>
<dbReference type="GO" id="GO:0009401">
    <property type="term" value="P:phosphoenolpyruvate-dependent sugar phosphotransferase system"/>
    <property type="evidence" value="ECO:0007669"/>
    <property type="project" value="UniProtKB-KW"/>
</dbReference>
<feature type="binding site" evidence="20">
    <location>
        <position position="432"/>
    </location>
    <ligand>
        <name>Mg(2+)</name>
        <dbReference type="ChEBI" id="CHEBI:18420"/>
    </ligand>
</feature>
<feature type="binding site" evidence="20">
    <location>
        <position position="456"/>
    </location>
    <ligand>
        <name>Mg(2+)</name>
        <dbReference type="ChEBI" id="CHEBI:18420"/>
    </ligand>
</feature>
<evidence type="ECO:0000256" key="10">
    <source>
        <dbReference type="ARBA" id="ARBA00022597"/>
    </source>
</evidence>
<feature type="domain" description="PEP-utilising enzyme C-terminal" evidence="23">
    <location>
        <begin position="253"/>
        <end position="541"/>
    </location>
</feature>
<keyword evidence="21" id="KW-0175">Coiled coil</keyword>
<dbReference type="InterPro" id="IPR036618">
    <property type="entry name" value="PtsI_HPr-bd_sf"/>
</dbReference>
<evidence type="ECO:0000256" key="8">
    <source>
        <dbReference type="ARBA" id="ARBA00022448"/>
    </source>
</evidence>
<evidence type="ECO:0000256" key="11">
    <source>
        <dbReference type="ARBA" id="ARBA00022679"/>
    </source>
</evidence>
<feature type="binding site" evidence="19">
    <location>
        <begin position="455"/>
        <end position="456"/>
    </location>
    <ligand>
        <name>phosphoenolpyruvate</name>
        <dbReference type="ChEBI" id="CHEBI:58702"/>
    </ligand>
</feature>
<dbReference type="Proteomes" id="UP000623678">
    <property type="component" value="Unassembled WGS sequence"/>
</dbReference>
<dbReference type="InterPro" id="IPR006318">
    <property type="entry name" value="PTS_EI-like"/>
</dbReference>
<evidence type="ECO:0000256" key="14">
    <source>
        <dbReference type="ARBA" id="ARBA00022777"/>
    </source>
</evidence>
<dbReference type="Gene3D" id="3.50.30.10">
    <property type="entry name" value="Phosphohistidine domain"/>
    <property type="match status" value="1"/>
</dbReference>
<dbReference type="NCBIfam" id="TIGR01417">
    <property type="entry name" value="PTS_I_fam"/>
    <property type="match status" value="1"/>
</dbReference>
<comment type="cofactor">
    <cofactor evidence="2 17 20">
        <name>Mg(2+)</name>
        <dbReference type="ChEBI" id="CHEBI:18420"/>
    </cofactor>
</comment>
<comment type="function">
    <text evidence="3 17">General (non sugar-specific) component of the phosphoenolpyruvate-dependent sugar phosphotransferase system (sugar PTS). This major carbohydrate active-transport system catalyzes the phosphorylation of incoming sugar substrates concomitantly with their translocation across the cell membrane. Enzyme I transfers the phosphoryl group from phosphoenolpyruvate (PEP) to the phosphoryl carrier protein (HPr).</text>
</comment>
<evidence type="ECO:0000256" key="19">
    <source>
        <dbReference type="PIRSR" id="PIRSR000732-2"/>
    </source>
</evidence>
<keyword evidence="15 17" id="KW-0460">Magnesium</keyword>
<evidence type="ECO:0000256" key="7">
    <source>
        <dbReference type="ARBA" id="ARBA00016544"/>
    </source>
</evidence>
<evidence type="ECO:0000256" key="4">
    <source>
        <dbReference type="ARBA" id="ARBA00004496"/>
    </source>
</evidence>
<dbReference type="InterPro" id="IPR050499">
    <property type="entry name" value="PEP-utilizing_PTS_enzyme"/>
</dbReference>
<comment type="catalytic activity">
    <reaction evidence="1 17">
        <text>L-histidyl-[protein] + phosphoenolpyruvate = N(pros)-phospho-L-histidyl-[protein] + pyruvate</text>
        <dbReference type="Rhea" id="RHEA:23880"/>
        <dbReference type="Rhea" id="RHEA-COMP:9745"/>
        <dbReference type="Rhea" id="RHEA-COMP:9746"/>
        <dbReference type="ChEBI" id="CHEBI:15361"/>
        <dbReference type="ChEBI" id="CHEBI:29979"/>
        <dbReference type="ChEBI" id="CHEBI:58702"/>
        <dbReference type="ChEBI" id="CHEBI:64837"/>
        <dbReference type="EC" id="2.7.3.9"/>
    </reaction>
</comment>
<dbReference type="SUPFAM" id="SSF47831">
    <property type="entry name" value="Enzyme I of the PEP:sugar phosphotransferase system HPr-binding (sub)domain"/>
    <property type="match status" value="1"/>
</dbReference>
<evidence type="ECO:0000256" key="5">
    <source>
        <dbReference type="ARBA" id="ARBA00007837"/>
    </source>
</evidence>
<dbReference type="PIRSF" id="PIRSF000732">
    <property type="entry name" value="PTS_enzyme_I"/>
    <property type="match status" value="1"/>
</dbReference>
<keyword evidence="13 17" id="KW-0479">Metal-binding</keyword>
<dbReference type="AlphaFoldDB" id="A0A926EN28"/>
<feature type="active site" description="Tele-phosphohistidine intermediate" evidence="18">
    <location>
        <position position="189"/>
    </location>
</feature>
<feature type="binding site" evidence="19">
    <location>
        <position position="333"/>
    </location>
    <ligand>
        <name>phosphoenolpyruvate</name>
        <dbReference type="ChEBI" id="CHEBI:58702"/>
    </ligand>
</feature>
<dbReference type="Gene3D" id="3.20.20.60">
    <property type="entry name" value="Phosphoenolpyruvate-binding domains"/>
    <property type="match status" value="1"/>
</dbReference>
<evidence type="ECO:0000259" key="23">
    <source>
        <dbReference type="Pfam" id="PF02896"/>
    </source>
</evidence>
<evidence type="ECO:0000256" key="20">
    <source>
        <dbReference type="PIRSR" id="PIRSR000732-3"/>
    </source>
</evidence>
<dbReference type="InterPro" id="IPR015813">
    <property type="entry name" value="Pyrv/PenolPyrv_kinase-like_dom"/>
</dbReference>
<dbReference type="Pfam" id="PF02896">
    <property type="entry name" value="PEP-utilizers_C"/>
    <property type="match status" value="1"/>
</dbReference>
<evidence type="ECO:0000259" key="24">
    <source>
        <dbReference type="Pfam" id="PF05524"/>
    </source>
</evidence>
<dbReference type="PANTHER" id="PTHR46244:SF3">
    <property type="entry name" value="PHOSPHOENOLPYRUVATE-PROTEIN PHOSPHOTRANSFERASE"/>
    <property type="match status" value="1"/>
</dbReference>
<keyword evidence="26" id="KW-1185">Reference proteome</keyword>
<dbReference type="Pfam" id="PF05524">
    <property type="entry name" value="PEP-utilisers_N"/>
    <property type="match status" value="1"/>
</dbReference>
<dbReference type="SUPFAM" id="SSF51621">
    <property type="entry name" value="Phosphoenolpyruvate/pyruvate domain"/>
    <property type="match status" value="1"/>
</dbReference>
<keyword evidence="11 17" id="KW-0808">Transferase</keyword>
<evidence type="ECO:0000256" key="1">
    <source>
        <dbReference type="ARBA" id="ARBA00000683"/>
    </source>
</evidence>
<dbReference type="Gene3D" id="1.10.274.10">
    <property type="entry name" value="PtsI, HPr-binding domain"/>
    <property type="match status" value="1"/>
</dbReference>
<dbReference type="RefSeq" id="WP_262394733.1">
    <property type="nucleotide sequence ID" value="NZ_JACRTD010000003.1"/>
</dbReference>
<evidence type="ECO:0000256" key="2">
    <source>
        <dbReference type="ARBA" id="ARBA00001946"/>
    </source>
</evidence>
<comment type="subcellular location">
    <subcellularLocation>
        <location evidence="4 17">Cytoplasm</location>
    </subcellularLocation>
</comment>
<feature type="domain" description="PEP-utilising enzyme mobile" evidence="22">
    <location>
        <begin position="155"/>
        <end position="226"/>
    </location>
</feature>
<dbReference type="GO" id="GO:0005737">
    <property type="term" value="C:cytoplasm"/>
    <property type="evidence" value="ECO:0007669"/>
    <property type="project" value="UniProtKB-SubCell"/>
</dbReference>
<evidence type="ECO:0000256" key="9">
    <source>
        <dbReference type="ARBA" id="ARBA00022490"/>
    </source>
</evidence>
<keyword evidence="10 17" id="KW-0762">Sugar transport</keyword>
<sequence>MKRFNGIGASKGVAIGRLQFLGKKQMRVQMRLVEDVSAELERLRLARQQANETLMKLHAKALKEVGEADSMIFEIHQMMLQDLDYVETIQGYITNNKYCAEYAVQLAGEQFAQMFSSLDDEYMKERSADIIDISNRLVGLLTGRLQDDLSGYEREIVIAAEDLLPSETIQMDKSKVLAFVTSAGSKISHSAILARTMGIPAVVGVGSQLQELLSDGDKVIVDGFSGLLIADPDEKTVEEYSAKRQEYLAHLEKLKKLKGTESKTKDGIKIEINANIGNPADVDLVLENDGQGIGLFRSEFLYLESDDFPTEQAQFEAYRTVLQRMKGKRVIIRTLDLGADKTAPYFNMPREDNPAMGYRAIRICLDRKDIFKTQLRALYRASVYGKLAIMFPMITQVEEIREIKNMIEEIKLALDANGTPYADRIELGVMVETPAAALASDLLAKEVDFFSIGTNDLTQYTLAVDRMNGKIGHLYDPHNISVLRLIKLTARNAQENGIWCGICGESAADVSLTEIFLTMGVTEFSVAPAAILEMREKIQSISLSEIREEILTRL</sequence>
<organism evidence="25 26">
    <name type="scientific">Youxingia wuxianensis</name>
    <dbReference type="NCBI Taxonomy" id="2763678"/>
    <lineage>
        <taxon>Bacteria</taxon>
        <taxon>Bacillati</taxon>
        <taxon>Bacillota</taxon>
        <taxon>Clostridia</taxon>
        <taxon>Eubacteriales</taxon>
        <taxon>Oscillospiraceae</taxon>
        <taxon>Youxingia</taxon>
    </lineage>
</organism>
<dbReference type="EMBL" id="JACRTD010000003">
    <property type="protein sequence ID" value="MBC8584948.1"/>
    <property type="molecule type" value="Genomic_DNA"/>
</dbReference>
<evidence type="ECO:0000256" key="15">
    <source>
        <dbReference type="ARBA" id="ARBA00022842"/>
    </source>
</evidence>
<evidence type="ECO:0000256" key="18">
    <source>
        <dbReference type="PIRSR" id="PIRSR000732-1"/>
    </source>
</evidence>
<feature type="binding site" evidence="19">
    <location>
        <position position="297"/>
    </location>
    <ligand>
        <name>phosphoenolpyruvate</name>
        <dbReference type="ChEBI" id="CHEBI:58702"/>
    </ligand>
</feature>
<proteinExistence type="inferred from homology"/>
<feature type="domain" description="Phosphotransferase system enzyme I N-terminal" evidence="24">
    <location>
        <begin position="5"/>
        <end position="126"/>
    </location>
</feature>
<keyword evidence="14 17" id="KW-0418">Kinase</keyword>